<feature type="domain" description="GFO/IDH/MocA-like oxidoreductase" evidence="3">
    <location>
        <begin position="141"/>
        <end position="264"/>
    </location>
</feature>
<dbReference type="AlphaFoldDB" id="A0A512MG43"/>
<dbReference type="PANTHER" id="PTHR43818">
    <property type="entry name" value="BCDNA.GH03377"/>
    <property type="match status" value="1"/>
</dbReference>
<evidence type="ECO:0000259" key="3">
    <source>
        <dbReference type="Pfam" id="PF22725"/>
    </source>
</evidence>
<evidence type="ECO:0000256" key="1">
    <source>
        <dbReference type="ARBA" id="ARBA00023002"/>
    </source>
</evidence>
<dbReference type="InterPro" id="IPR036291">
    <property type="entry name" value="NAD(P)-bd_dom_sf"/>
</dbReference>
<dbReference type="SUPFAM" id="SSF55347">
    <property type="entry name" value="Glyceraldehyde-3-phosphate dehydrogenase-like, C-terminal domain"/>
    <property type="match status" value="1"/>
</dbReference>
<dbReference type="GO" id="GO:0000166">
    <property type="term" value="F:nucleotide binding"/>
    <property type="evidence" value="ECO:0007669"/>
    <property type="project" value="InterPro"/>
</dbReference>
<dbReference type="OrthoDB" id="179913at2"/>
<dbReference type="InterPro" id="IPR050463">
    <property type="entry name" value="Gfo/Idh/MocA_oxidrdct_glycsds"/>
</dbReference>
<feature type="domain" description="Gfo/Idh/MocA-like oxidoreductase N-terminal" evidence="2">
    <location>
        <begin position="8"/>
        <end position="122"/>
    </location>
</feature>
<evidence type="ECO:0000313" key="5">
    <source>
        <dbReference type="Proteomes" id="UP000321577"/>
    </source>
</evidence>
<evidence type="ECO:0000259" key="2">
    <source>
        <dbReference type="Pfam" id="PF01408"/>
    </source>
</evidence>
<gene>
    <name evidence="4" type="ORF">BGE01nite_50040</name>
</gene>
<dbReference type="EMBL" id="BKAG01000057">
    <property type="protein sequence ID" value="GEP45713.1"/>
    <property type="molecule type" value="Genomic_DNA"/>
</dbReference>
<dbReference type="Pfam" id="PF01408">
    <property type="entry name" value="GFO_IDH_MocA"/>
    <property type="match status" value="1"/>
</dbReference>
<evidence type="ECO:0000313" key="4">
    <source>
        <dbReference type="EMBL" id="GEP45713.1"/>
    </source>
</evidence>
<name>A0A512MG43_9BACT</name>
<dbReference type="Proteomes" id="UP000321577">
    <property type="component" value="Unassembled WGS sequence"/>
</dbReference>
<dbReference type="InterPro" id="IPR055170">
    <property type="entry name" value="GFO_IDH_MocA-like_dom"/>
</dbReference>
<organism evidence="4 5">
    <name type="scientific">Brevifollis gellanilyticus</name>
    <dbReference type="NCBI Taxonomy" id="748831"/>
    <lineage>
        <taxon>Bacteria</taxon>
        <taxon>Pseudomonadati</taxon>
        <taxon>Verrucomicrobiota</taxon>
        <taxon>Verrucomicrobiia</taxon>
        <taxon>Verrucomicrobiales</taxon>
        <taxon>Verrucomicrobiaceae</taxon>
    </lineage>
</organism>
<protein>
    <submittedName>
        <fullName evidence="4">Dehydrogenase</fullName>
    </submittedName>
</protein>
<dbReference type="Pfam" id="PF22725">
    <property type="entry name" value="GFO_IDH_MocA_C3"/>
    <property type="match status" value="1"/>
</dbReference>
<keyword evidence="5" id="KW-1185">Reference proteome</keyword>
<sequence length="343" mass="37639">MNSDITPLRIGIVGAGGIVKQRHLPGLLALPGIQITAVANSSLASSEAFCREFAPEARPIARWEDVVDNDNVDIVWVGAHPYMHHDATCFGLDCGKHVFTQARMAATLEQAERMWEASQRYPELVTGICPAPQGMKNGEMMKMLLEEGAIGTPFHAMLHSFGSGWLDASQPAHWRQKMEISGIQILTLGIYIEVIQRWLGHIVEVEARGNVVIPQRGDCSVETPDFVNVMARFRSGVEATLMFSGVASHGPTDKLWIFGSAGTLSYDFVTDEITLGKPGAKAELVPVPSEMQRDWTVERDFIQAIRDTSAPRPKPDFTEGVCYMRVVNAVWEAMETSAAAKCA</sequence>
<proteinExistence type="predicted"/>
<dbReference type="GO" id="GO:0016491">
    <property type="term" value="F:oxidoreductase activity"/>
    <property type="evidence" value="ECO:0007669"/>
    <property type="project" value="UniProtKB-KW"/>
</dbReference>
<comment type="caution">
    <text evidence="4">The sequence shown here is derived from an EMBL/GenBank/DDBJ whole genome shotgun (WGS) entry which is preliminary data.</text>
</comment>
<dbReference type="Gene3D" id="3.40.50.720">
    <property type="entry name" value="NAD(P)-binding Rossmann-like Domain"/>
    <property type="match status" value="1"/>
</dbReference>
<keyword evidence="1" id="KW-0560">Oxidoreductase</keyword>
<dbReference type="RefSeq" id="WP_146854866.1">
    <property type="nucleotide sequence ID" value="NZ_BKAG01000057.1"/>
</dbReference>
<accession>A0A512MG43</accession>
<dbReference type="PANTHER" id="PTHR43818:SF11">
    <property type="entry name" value="BCDNA.GH03377"/>
    <property type="match status" value="1"/>
</dbReference>
<dbReference type="InterPro" id="IPR000683">
    <property type="entry name" value="Gfo/Idh/MocA-like_OxRdtase_N"/>
</dbReference>
<reference evidence="4 5" key="1">
    <citation type="submission" date="2019-07" db="EMBL/GenBank/DDBJ databases">
        <title>Whole genome shotgun sequence of Brevifollis gellanilyticus NBRC 108608.</title>
        <authorList>
            <person name="Hosoyama A."/>
            <person name="Uohara A."/>
            <person name="Ohji S."/>
            <person name="Ichikawa N."/>
        </authorList>
    </citation>
    <scope>NUCLEOTIDE SEQUENCE [LARGE SCALE GENOMIC DNA]</scope>
    <source>
        <strain evidence="4 5">NBRC 108608</strain>
    </source>
</reference>
<dbReference type="Gene3D" id="3.30.360.10">
    <property type="entry name" value="Dihydrodipicolinate Reductase, domain 2"/>
    <property type="match status" value="1"/>
</dbReference>
<dbReference type="SUPFAM" id="SSF51735">
    <property type="entry name" value="NAD(P)-binding Rossmann-fold domains"/>
    <property type="match status" value="1"/>
</dbReference>